<sequence>MEALSGAADGGDRKVRFCIDRGGTFTDVYAEWWEEHTPWCVHPVQLKLLSVDPQHYVDAPAEGIRRVLEAHVLRRPLPKSQPIPSACVTAIRMGTTVATNNLLERKGERVCLLITRGFRDILQIANQARPHIFDLQVRKPGVLYEHVIECNERVALAEFVLPMHADMQKTQGSSAAQDDHEYAPPGQVVTGISGEDVVVLEKLDEDDLRAKLQHVYDTTGIRSVAIAFAHSYTYPEHECAAARIATEIGFTHVSTSAMLMPMVKLVSRGITSVVDAYLTPGIQAYIRGFFACFDSGIKKIPVYFMQSDGSLAPASEFYGFRAVLSGPAGGVVGFARTCYGRNRGQDQSEPLLSQQPVIGFDMGGTSTDVSRYDGEYDIIFENNNLAGVTVQAPQLDINTVAAGGGSRLLIENETFVVGPESVGAHPGPACYKKGGALAVTDANLVLGRLDADFFPRIFGPNEDEPLGVDASRVAFEKLYVDLEGTSLHTNLCGTAHPLEELALGFLNVANEAMCRPIRELSESRGHDPAKHVLAVFGGAGGQHACAIARILGMRAAFVHRYAGILSAYGMGLADVVSEQQEPIAIELSADAMPALCERYKVFESRARAYFREALGFDEQAENGSVDDVGGAQMRQQQHELHEGHRQRRIQMNHFLNLRYEGTDTAFMVRVHGIDDGDMDVANTNHAATTNKNRMQSRAEKMVEEFETRFRAQYRREFGFELTGRRILGDDARVQAVLKSPTAQSPKIAALGPDENPESAPVFKTRNVYWEVHPVGIASSDGNQHQRGMWMETRCYLWSMLKAGHVIAGPAVIVMDGATVVIEPRCEAIVDEEGNIDLLIAKAPSVRVDAGTAAKTEADAVQLSIFNNRFMSIAEQMGRALQRTSISTNIKERLDFSCAIFDPTGGLVANAPHVPVHLGAMSETIKWQLSYWNDPDREALQPGDVLCSNHPNAGGSHLPDITVITPVFEHQETAPDGSNGFNQIVFFVASRAHHADVGGSTPGSMPPFSTSLDEEGAAILSMKLVRGGVFQEDAVRDLLLAAHTRKVADNLSDLKAQIAANQKGIALIRELIRAYTLPIVHAYMRFVQDNAALAVRNMLGALVASRSATALSAVSSAEKHDETSPEAGEPTGHLVLQADDFMDDGTRIALKVTISREQEGYGAEFDFSGTGSQVRGNWNAPRAITMAAVIYSLRCLVDKDIPLNQGCMMPVRVHIPAGSVLDPAPGAAVVGGNVMTSQRVTDVILKAFGAVAASQGCMNNFTFGDASFGMYETIGGGCGAGPSWHGTSGVQTHMTNTRITDVEVLERRYPVLVREFSLRHNSGGRGTFNGGDGLCRKIEFLRPMVASICSERRGQYVPFGMAGGEPGQRGVNTWVHRQTGQEENIGGKASCHVIPGDVFCILTPGGGAWGRAEGF</sequence>
<evidence type="ECO:0000313" key="7">
    <source>
        <dbReference type="Proteomes" id="UP000324585"/>
    </source>
</evidence>
<dbReference type="InterPro" id="IPR049517">
    <property type="entry name" value="ACX-like_C"/>
</dbReference>
<evidence type="ECO:0000259" key="5">
    <source>
        <dbReference type="Pfam" id="PF19278"/>
    </source>
</evidence>
<dbReference type="Pfam" id="PF01968">
    <property type="entry name" value="Hydantoinase_A"/>
    <property type="match status" value="1"/>
</dbReference>
<comment type="similarity">
    <text evidence="1">Belongs to the oxoprolinase family.</text>
</comment>
<dbReference type="GO" id="GO:0017168">
    <property type="term" value="F:5-oxoprolinase (ATP-hydrolyzing) activity"/>
    <property type="evidence" value="ECO:0007669"/>
    <property type="project" value="TreeGrafter"/>
</dbReference>
<dbReference type="OrthoDB" id="3643at2759"/>
<dbReference type="OMA" id="TDCNVML"/>
<organism evidence="6 7">
    <name type="scientific">Porphyridium purpureum</name>
    <name type="common">Red alga</name>
    <name type="synonym">Porphyridium cruentum</name>
    <dbReference type="NCBI Taxonomy" id="35688"/>
    <lineage>
        <taxon>Eukaryota</taxon>
        <taxon>Rhodophyta</taxon>
        <taxon>Bangiophyceae</taxon>
        <taxon>Porphyridiales</taxon>
        <taxon>Porphyridiaceae</taxon>
        <taxon>Porphyridium</taxon>
    </lineage>
</organism>
<dbReference type="InterPro" id="IPR045079">
    <property type="entry name" value="Oxoprolinase-like"/>
</dbReference>
<evidence type="ECO:0000259" key="3">
    <source>
        <dbReference type="Pfam" id="PF02538"/>
    </source>
</evidence>
<feature type="domain" description="Hydantoinase A/oxoprolinase" evidence="2">
    <location>
        <begin position="268"/>
        <end position="578"/>
    </location>
</feature>
<gene>
    <name evidence="6" type="ORF">FVE85_8632</name>
</gene>
<dbReference type="InterPro" id="IPR002821">
    <property type="entry name" value="Hydantoinase_A"/>
</dbReference>
<reference evidence="7" key="1">
    <citation type="journal article" date="2019" name="Nat. Commun.">
        <title>Expansion of phycobilisome linker gene families in mesophilic red algae.</title>
        <authorList>
            <person name="Lee J."/>
            <person name="Kim D."/>
            <person name="Bhattacharya D."/>
            <person name="Yoon H.S."/>
        </authorList>
    </citation>
    <scope>NUCLEOTIDE SEQUENCE [LARGE SCALE GENOMIC DNA]</scope>
    <source>
        <strain evidence="7">CCMP 1328</strain>
    </source>
</reference>
<accession>A0A5J4YRX4</accession>
<feature type="domain" description="Acetophenone carboxylase-like C-terminal" evidence="5">
    <location>
        <begin position="696"/>
        <end position="831"/>
    </location>
</feature>
<dbReference type="PANTHER" id="PTHR11365">
    <property type="entry name" value="5-OXOPROLINASE RELATED"/>
    <property type="match status" value="1"/>
</dbReference>
<evidence type="ECO:0000259" key="2">
    <source>
        <dbReference type="Pfam" id="PF01968"/>
    </source>
</evidence>
<keyword evidence="7" id="KW-1185">Reference proteome</keyword>
<feature type="domain" description="Hydantoinase B/oxoprolinase" evidence="3">
    <location>
        <begin position="858"/>
        <end position="1410"/>
    </location>
</feature>
<dbReference type="EMBL" id="VRMN01000007">
    <property type="protein sequence ID" value="KAA8493187.1"/>
    <property type="molecule type" value="Genomic_DNA"/>
</dbReference>
<evidence type="ECO:0000313" key="6">
    <source>
        <dbReference type="EMBL" id="KAA8493187.1"/>
    </source>
</evidence>
<dbReference type="Pfam" id="PF02538">
    <property type="entry name" value="Hydantoinase_B"/>
    <property type="match status" value="1"/>
</dbReference>
<dbReference type="GO" id="GO:0006749">
    <property type="term" value="P:glutathione metabolic process"/>
    <property type="evidence" value="ECO:0007669"/>
    <property type="project" value="TreeGrafter"/>
</dbReference>
<proteinExistence type="inferred from homology"/>
<protein>
    <submittedName>
        <fullName evidence="6">5-oxoprolinase</fullName>
    </submittedName>
</protein>
<dbReference type="Proteomes" id="UP000324585">
    <property type="component" value="Unassembled WGS sequence"/>
</dbReference>
<dbReference type="Pfam" id="PF05378">
    <property type="entry name" value="Hydant_A_N"/>
    <property type="match status" value="1"/>
</dbReference>
<dbReference type="InterPro" id="IPR008040">
    <property type="entry name" value="Hydant_A_N"/>
</dbReference>
<dbReference type="GO" id="GO:0005829">
    <property type="term" value="C:cytosol"/>
    <property type="evidence" value="ECO:0007669"/>
    <property type="project" value="TreeGrafter"/>
</dbReference>
<name>A0A5J4YRX4_PORPP</name>
<dbReference type="PANTHER" id="PTHR11365:SF2">
    <property type="entry name" value="5-OXOPROLINASE"/>
    <property type="match status" value="1"/>
</dbReference>
<comment type="caution">
    <text evidence="6">The sequence shown here is derived from an EMBL/GenBank/DDBJ whole genome shotgun (WGS) entry which is preliminary data.</text>
</comment>
<evidence type="ECO:0000256" key="1">
    <source>
        <dbReference type="ARBA" id="ARBA00010403"/>
    </source>
</evidence>
<dbReference type="Pfam" id="PF19278">
    <property type="entry name" value="Hydant_A_C"/>
    <property type="match status" value="1"/>
</dbReference>
<evidence type="ECO:0000259" key="4">
    <source>
        <dbReference type="Pfam" id="PF05378"/>
    </source>
</evidence>
<dbReference type="InterPro" id="IPR003692">
    <property type="entry name" value="Hydantoinase_B"/>
</dbReference>
<feature type="domain" description="Hydantoinase/oxoprolinase N-terminal" evidence="4">
    <location>
        <begin position="16"/>
        <end position="249"/>
    </location>
</feature>